<dbReference type="Gene3D" id="3.80.10.10">
    <property type="entry name" value="Ribonuclease Inhibitor"/>
    <property type="match status" value="2"/>
</dbReference>
<protein>
    <recommendedName>
        <fullName evidence="3">F-box domain-containing protein</fullName>
    </recommendedName>
</protein>
<evidence type="ECO:0008006" key="3">
    <source>
        <dbReference type="Google" id="ProtNLM"/>
    </source>
</evidence>
<dbReference type="AlphaFoldDB" id="A0A177WPD7"/>
<sequence length="592" mass="65331">MNNRVDATTSFVQQSIAGSLPAELLQWIVQLMLTLPPVRLRPTRSITVLALVCRHWNKSLRPLLWTSLSLHPSFLSKPSFVKWLSNITNTTSSWLLRSTRHFYVHHPPDSPQGHSDLLQLLTAIRNSRPGNDAPLLSLRLSGIRFPNNELDVIAPSASPSLLHLSLSNCILDAQSLHTNVIARLTLGSSSSLSTLCLDNVDSVDDSILLEIIHNCHSIKSLSIAECQSVTDLSVKTAIELWPCLTWLNISGTSITLTSMRCLAERESSRVADWDANKASTPSGNCQFSHLTHLAIANCSFPKAVTRLLAQYLSSLTFLQSLDVSHTSSGWPALASAMIPDTHARPLLVSEQMLQQYTSQLSNLRSLSSEDHTLDNGHNLFGLMNGNEQDQTSIQSELQSDANQAQSLKDSSFYRHLPTRFTMLKQLRIGWHGLLLEQDCRLMFSRMHALTHLWIADIVSLSPRALQNILVRCPLLTHLHLPSLPRNQSPSAILLHPSDLIALIPSKATQLEWVSMVGHCVTADVLRSIGLGCRRLVGIDISMTRSYLQLPRVGSGGMGSSTEHLTTAIIGEFVEMVVGLQGQGHALANRHEE</sequence>
<dbReference type="STRING" id="403673.A0A177WPD7"/>
<evidence type="ECO:0000313" key="2">
    <source>
        <dbReference type="Proteomes" id="UP000077115"/>
    </source>
</evidence>
<proteinExistence type="predicted"/>
<organism evidence="1 2">
    <name type="scientific">Batrachochytrium dendrobatidis (strain JEL423)</name>
    <dbReference type="NCBI Taxonomy" id="403673"/>
    <lineage>
        <taxon>Eukaryota</taxon>
        <taxon>Fungi</taxon>
        <taxon>Fungi incertae sedis</taxon>
        <taxon>Chytridiomycota</taxon>
        <taxon>Chytridiomycota incertae sedis</taxon>
        <taxon>Chytridiomycetes</taxon>
        <taxon>Rhizophydiales</taxon>
        <taxon>Rhizophydiales incertae sedis</taxon>
        <taxon>Batrachochytrium</taxon>
    </lineage>
</organism>
<dbReference type="InterPro" id="IPR032675">
    <property type="entry name" value="LRR_dom_sf"/>
</dbReference>
<dbReference type="OrthoDB" id="10257471at2759"/>
<dbReference type="Proteomes" id="UP000077115">
    <property type="component" value="Unassembled WGS sequence"/>
</dbReference>
<dbReference type="PANTHER" id="PTHR38926">
    <property type="entry name" value="F-BOX DOMAIN CONTAINING PROTEIN, EXPRESSED"/>
    <property type="match status" value="1"/>
</dbReference>
<reference evidence="1 2" key="1">
    <citation type="submission" date="2006-10" db="EMBL/GenBank/DDBJ databases">
        <title>The Genome Sequence of Batrachochytrium dendrobatidis JEL423.</title>
        <authorList>
            <consortium name="The Broad Institute Genome Sequencing Platform"/>
            <person name="Birren B."/>
            <person name="Lander E."/>
            <person name="Galagan J."/>
            <person name="Cuomo C."/>
            <person name="Devon K."/>
            <person name="Jaffe D."/>
            <person name="Butler J."/>
            <person name="Alvarez P."/>
            <person name="Gnerre S."/>
            <person name="Grabherr M."/>
            <person name="Kleber M."/>
            <person name="Mauceli E."/>
            <person name="Brockman W."/>
            <person name="Young S."/>
            <person name="LaButti K."/>
            <person name="Sykes S."/>
            <person name="DeCaprio D."/>
            <person name="Crawford M."/>
            <person name="Koehrsen M."/>
            <person name="Engels R."/>
            <person name="Montgomery P."/>
            <person name="Pearson M."/>
            <person name="Howarth C."/>
            <person name="Larson L."/>
            <person name="White J."/>
            <person name="O'Leary S."/>
            <person name="Kodira C."/>
            <person name="Zeng Q."/>
            <person name="Yandava C."/>
            <person name="Alvarado L."/>
            <person name="Longcore J."/>
            <person name="James T."/>
        </authorList>
    </citation>
    <scope>NUCLEOTIDE SEQUENCE [LARGE SCALE GENOMIC DNA]</scope>
    <source>
        <strain evidence="1 2">JEL423</strain>
    </source>
</reference>
<gene>
    <name evidence="1" type="ORF">BDEG_25284</name>
</gene>
<accession>A0A177WPD7</accession>
<dbReference type="SUPFAM" id="SSF52047">
    <property type="entry name" value="RNI-like"/>
    <property type="match status" value="2"/>
</dbReference>
<evidence type="ECO:0000313" key="1">
    <source>
        <dbReference type="EMBL" id="OAJ41732.1"/>
    </source>
</evidence>
<name>A0A177WPD7_BATDL</name>
<reference evidence="1 2" key="2">
    <citation type="submission" date="2016-05" db="EMBL/GenBank/DDBJ databases">
        <title>Lineage-specific infection strategies underlie the spectrum of fungal disease in amphibians.</title>
        <authorList>
            <person name="Cuomo C.A."/>
            <person name="Farrer R.A."/>
            <person name="James T."/>
            <person name="Longcore J."/>
            <person name="Birren B."/>
        </authorList>
    </citation>
    <scope>NUCLEOTIDE SEQUENCE [LARGE SCALE GENOMIC DNA]</scope>
    <source>
        <strain evidence="1 2">JEL423</strain>
    </source>
</reference>
<dbReference type="PANTHER" id="PTHR38926:SF64">
    <property type="entry name" value="F-BOX DOMAIN-CONTAINING PROTEIN"/>
    <property type="match status" value="1"/>
</dbReference>
<dbReference type="EMBL" id="DS022306">
    <property type="protein sequence ID" value="OAJ41732.1"/>
    <property type="molecule type" value="Genomic_DNA"/>
</dbReference>
<dbReference type="VEuPathDB" id="FungiDB:BDEG_25284"/>